<evidence type="ECO:0000313" key="2">
    <source>
        <dbReference type="Proteomes" id="UP000676565"/>
    </source>
</evidence>
<proteinExistence type="predicted"/>
<dbReference type="Proteomes" id="UP000676565">
    <property type="component" value="Unassembled WGS sequence"/>
</dbReference>
<gene>
    <name evidence="1" type="ORF">J8F10_33135</name>
</gene>
<keyword evidence="2" id="KW-1185">Reference proteome</keyword>
<sequence>MPKRVRCACRGNPDCKLCFGTAAYEYEPGPRGWMPFVCPTCSGTRAVTVEGERPAQVCFTCSGAGTVDPADPPRDDSPRGLIRNLWRIFFGG</sequence>
<protein>
    <submittedName>
        <fullName evidence="1">Uncharacterized protein</fullName>
    </submittedName>
</protein>
<dbReference type="RefSeq" id="WP_210661135.1">
    <property type="nucleotide sequence ID" value="NZ_JAGKQQ010000001.1"/>
</dbReference>
<name>A0ABS5C286_9BACT</name>
<evidence type="ECO:0000313" key="1">
    <source>
        <dbReference type="EMBL" id="MBP3960096.1"/>
    </source>
</evidence>
<reference evidence="1 2" key="1">
    <citation type="submission" date="2021-04" db="EMBL/GenBank/DDBJ databases">
        <authorList>
            <person name="Ivanova A."/>
        </authorList>
    </citation>
    <scope>NUCLEOTIDE SEQUENCE [LARGE SCALE GENOMIC DNA]</scope>
    <source>
        <strain evidence="1 2">G18</strain>
    </source>
</reference>
<dbReference type="EMBL" id="JAGKQQ010000001">
    <property type="protein sequence ID" value="MBP3960096.1"/>
    <property type="molecule type" value="Genomic_DNA"/>
</dbReference>
<organism evidence="1 2">
    <name type="scientific">Gemmata palustris</name>
    <dbReference type="NCBI Taxonomy" id="2822762"/>
    <lineage>
        <taxon>Bacteria</taxon>
        <taxon>Pseudomonadati</taxon>
        <taxon>Planctomycetota</taxon>
        <taxon>Planctomycetia</taxon>
        <taxon>Gemmatales</taxon>
        <taxon>Gemmataceae</taxon>
        <taxon>Gemmata</taxon>
    </lineage>
</organism>
<accession>A0ABS5C286</accession>
<comment type="caution">
    <text evidence="1">The sequence shown here is derived from an EMBL/GenBank/DDBJ whole genome shotgun (WGS) entry which is preliminary data.</text>
</comment>